<dbReference type="Proteomes" id="UP000226192">
    <property type="component" value="Unassembled WGS sequence"/>
</dbReference>
<dbReference type="AlphaFoldDB" id="A0A2C5XBQ5"/>
<comment type="caution">
    <text evidence="2">The sequence shown here is derived from an EMBL/GenBank/DDBJ whole genome shotgun (WGS) entry which is preliminary data.</text>
</comment>
<feature type="region of interest" description="Disordered" evidence="1">
    <location>
        <begin position="119"/>
        <end position="167"/>
    </location>
</feature>
<organism evidence="2 3">
    <name type="scientific">Ophiocordyceps australis</name>
    <dbReference type="NCBI Taxonomy" id="1399860"/>
    <lineage>
        <taxon>Eukaryota</taxon>
        <taxon>Fungi</taxon>
        <taxon>Dikarya</taxon>
        <taxon>Ascomycota</taxon>
        <taxon>Pezizomycotina</taxon>
        <taxon>Sordariomycetes</taxon>
        <taxon>Hypocreomycetidae</taxon>
        <taxon>Hypocreales</taxon>
        <taxon>Ophiocordycipitaceae</taxon>
        <taxon>Ophiocordyceps</taxon>
    </lineage>
</organism>
<dbReference type="EMBL" id="NJET01000008">
    <property type="protein sequence ID" value="PHH66389.1"/>
    <property type="molecule type" value="Genomic_DNA"/>
</dbReference>
<feature type="compositionally biased region" description="Polar residues" evidence="1">
    <location>
        <begin position="124"/>
        <end position="143"/>
    </location>
</feature>
<name>A0A2C5XBQ5_9HYPO</name>
<dbReference type="OrthoDB" id="10333147at2759"/>
<evidence type="ECO:0000313" key="3">
    <source>
        <dbReference type="Proteomes" id="UP000226192"/>
    </source>
</evidence>
<proteinExistence type="predicted"/>
<sequence>MRQGLVWLAIGKGRAVEARPWALLLSYIGLSRVIRFHVKTKPFDHIPGTKYLLHVDLDATLTSSQYSKKIYLCRLSTARHYQEFDEAVRKTPAKASQEWASDIVAFLSHAGMLSNGASRHIGAQHQSQSTESSRNDGNQTGATLRQALDAASGSSSSKKRLWRPREL</sequence>
<gene>
    <name evidence="2" type="ORF">CDD81_7444</name>
</gene>
<accession>A0A2C5XBQ5</accession>
<evidence type="ECO:0000256" key="1">
    <source>
        <dbReference type="SAM" id="MobiDB-lite"/>
    </source>
</evidence>
<feature type="compositionally biased region" description="Basic residues" evidence="1">
    <location>
        <begin position="157"/>
        <end position="167"/>
    </location>
</feature>
<keyword evidence="3" id="KW-1185">Reference proteome</keyword>
<protein>
    <submittedName>
        <fullName evidence="2">Uncharacterized protein</fullName>
    </submittedName>
</protein>
<evidence type="ECO:0000313" key="2">
    <source>
        <dbReference type="EMBL" id="PHH66389.1"/>
    </source>
</evidence>
<reference evidence="2 3" key="1">
    <citation type="submission" date="2017-06" db="EMBL/GenBank/DDBJ databases">
        <title>Ant-infecting Ophiocordyceps genomes reveal a high diversity of potential behavioral manipulation genes and a possible major role for enterotoxins.</title>
        <authorList>
            <person name="De Bekker C."/>
            <person name="Evans H.C."/>
            <person name="Brachmann A."/>
            <person name="Hughes D.P."/>
        </authorList>
    </citation>
    <scope>NUCLEOTIDE SEQUENCE [LARGE SCALE GENOMIC DNA]</scope>
    <source>
        <strain evidence="2 3">Map64</strain>
    </source>
</reference>